<feature type="transmembrane region" description="Helical" evidence="1">
    <location>
        <begin position="185"/>
        <end position="203"/>
    </location>
</feature>
<protein>
    <recommendedName>
        <fullName evidence="4">Elongation factor-1 alpha</fullName>
    </recommendedName>
</protein>
<feature type="transmembrane region" description="Helical" evidence="1">
    <location>
        <begin position="209"/>
        <end position="234"/>
    </location>
</feature>
<sequence length="244" mass="27227">MIRLREFRLNTLPVNGKLLCTLFLICMGIGFAFAQLNVFFTYNRADGIAGFSLQDIVLTYYGQPDVLLVESKLNGTMREHLDNEYERNSLINWAKGGAEKEKSDEARSIILKNCRLCHTAGGAASFAPFDTLSTVSAVFTRINNGISIPRLITLSHIHMISIGVVLALSGIIFLFTPINEKPKMILLIFPFGSLLMDVFSWWLTKRIPVFAITVFIGGVFTVIGFFIQFVISLLTMWRSSGESA</sequence>
<keyword evidence="1" id="KW-0472">Membrane</keyword>
<comment type="caution">
    <text evidence="2">The sequence shown here is derived from an EMBL/GenBank/DDBJ whole genome shotgun (WGS) entry which is preliminary data.</text>
</comment>
<evidence type="ECO:0000313" key="2">
    <source>
        <dbReference type="EMBL" id="KHE91464.1"/>
    </source>
</evidence>
<evidence type="ECO:0008006" key="4">
    <source>
        <dbReference type="Google" id="ProtNLM"/>
    </source>
</evidence>
<proteinExistence type="predicted"/>
<dbReference type="Proteomes" id="UP000030652">
    <property type="component" value="Unassembled WGS sequence"/>
</dbReference>
<keyword evidence="1" id="KW-0812">Transmembrane</keyword>
<reference evidence="2 3" key="1">
    <citation type="submission" date="2014-10" db="EMBL/GenBank/DDBJ databases">
        <title>Draft genome of anammox bacterium scalindua brodae, obtained using differential coverage binning of sequence data from two enrichment reactors.</title>
        <authorList>
            <person name="Speth D.R."/>
            <person name="Russ L."/>
            <person name="Kartal B."/>
            <person name="Op den Camp H.J."/>
            <person name="Dutilh B.E."/>
            <person name="Jetten M.S."/>
        </authorList>
    </citation>
    <scope>NUCLEOTIDE SEQUENCE [LARGE SCALE GENOMIC DNA]</scope>
    <source>
        <strain evidence="2">RU1</strain>
    </source>
</reference>
<name>A0A0B0EFV3_9BACT</name>
<accession>A0A0B0EFV3</accession>
<dbReference type="eggNOG" id="ENOG502ZQV6">
    <property type="taxonomic scope" value="Bacteria"/>
</dbReference>
<organism evidence="2 3">
    <name type="scientific">Candidatus Scalindua brodae</name>
    <dbReference type="NCBI Taxonomy" id="237368"/>
    <lineage>
        <taxon>Bacteria</taxon>
        <taxon>Pseudomonadati</taxon>
        <taxon>Planctomycetota</taxon>
        <taxon>Candidatus Brocadiia</taxon>
        <taxon>Candidatus Brocadiales</taxon>
        <taxon>Candidatus Scalinduaceae</taxon>
        <taxon>Candidatus Scalindua</taxon>
    </lineage>
</organism>
<evidence type="ECO:0000313" key="3">
    <source>
        <dbReference type="Proteomes" id="UP000030652"/>
    </source>
</evidence>
<dbReference type="EMBL" id="JRYO01000195">
    <property type="protein sequence ID" value="KHE91464.1"/>
    <property type="molecule type" value="Genomic_DNA"/>
</dbReference>
<feature type="transmembrane region" description="Helical" evidence="1">
    <location>
        <begin position="157"/>
        <end position="178"/>
    </location>
</feature>
<dbReference type="AlphaFoldDB" id="A0A0B0EFV3"/>
<evidence type="ECO:0000256" key="1">
    <source>
        <dbReference type="SAM" id="Phobius"/>
    </source>
</evidence>
<keyword evidence="1" id="KW-1133">Transmembrane helix</keyword>
<gene>
    <name evidence="2" type="ORF">SCABRO_02785</name>
</gene>